<dbReference type="EMBL" id="CP124735">
    <property type="protein sequence ID" value="WHA44007.1"/>
    <property type="molecule type" value="Genomic_DNA"/>
</dbReference>
<dbReference type="PANTHER" id="PTHR30006">
    <property type="entry name" value="THIAMINE-BINDING PERIPLASMIC PROTEIN-RELATED"/>
    <property type="match status" value="1"/>
</dbReference>
<proteinExistence type="predicted"/>
<evidence type="ECO:0000256" key="3">
    <source>
        <dbReference type="SAM" id="SignalP"/>
    </source>
</evidence>
<sequence length="365" mass="39489">MQKLTKWACAAAFQSVLVAASAASAQQVPEGYPADYKAIVDAGIKEGTVNVYSPTDSEQAAGLIKGFEQAYPGITVKWNDVASGAVYNRVVSEAAASQVGSDIVWSNGLDLQLQLVKAGYAEPYKSVEFDKIPEWARYQDTAYSTTIEPAVFMYNNVVFKLTPPKSHKELTELLKANASVLSGKVATFDPEKSAQAFVSMENDVAHDPDGFWALIDAFGAAKGKVYSSSGQLREKVLSGEHPFAFNVNGAYAIGWAKKSPNLTVVFPADYTTASSRAVFITKNAKNPNAAKLFLDYMLSKPGQEATANAGLPSIRNDVSADNYETINKLAFGKLVPVKLDESLLEGLKPTKRGAFFQKWKKAVQR</sequence>
<protein>
    <submittedName>
        <fullName evidence="4">ABC transporter substrate-binding protein</fullName>
    </submittedName>
</protein>
<accession>A0AAF0KH30</accession>
<reference evidence="4" key="1">
    <citation type="submission" date="2023-05" db="EMBL/GenBank/DDBJ databases">
        <title>Complete genome sequence of Agrobacterium larrymoorei CFBP5477.</title>
        <authorList>
            <person name="Yen H.-C."/>
            <person name="Chou L."/>
            <person name="Lin Y.-C."/>
            <person name="Lai E.-M."/>
            <person name="Kuo C.-H."/>
        </authorList>
    </citation>
    <scope>NUCLEOTIDE SEQUENCE</scope>
    <source>
        <strain evidence="4">CFBP5477</strain>
        <plasmid evidence="4">pAlCFBP5477</plasmid>
    </source>
</reference>
<dbReference type="GO" id="GO:0030288">
    <property type="term" value="C:outer membrane-bounded periplasmic space"/>
    <property type="evidence" value="ECO:0007669"/>
    <property type="project" value="TreeGrafter"/>
</dbReference>
<dbReference type="Proteomes" id="UP000298664">
    <property type="component" value="Plasmid pAlCFBP5477"/>
</dbReference>
<dbReference type="Gene3D" id="3.40.190.10">
    <property type="entry name" value="Periplasmic binding protein-like II"/>
    <property type="match status" value="2"/>
</dbReference>
<dbReference type="PANTHER" id="PTHR30006:SF25">
    <property type="entry name" value="PHOSPHOGLYCERATE TRANSPORT REGULATORY PROTEIN PGTC"/>
    <property type="match status" value="1"/>
</dbReference>
<dbReference type="InterPro" id="IPR006059">
    <property type="entry name" value="SBP"/>
</dbReference>
<evidence type="ECO:0000313" key="5">
    <source>
        <dbReference type="Proteomes" id="UP000298664"/>
    </source>
</evidence>
<feature type="signal peptide" evidence="3">
    <location>
        <begin position="1"/>
        <end position="25"/>
    </location>
</feature>
<keyword evidence="1 3" id="KW-0732">Signal</keyword>
<geneLocation type="plasmid" evidence="4 5">
    <name>pAlCFBP5477</name>
</geneLocation>
<organism evidence="4 5">
    <name type="scientific">Agrobacterium larrymoorei</name>
    <dbReference type="NCBI Taxonomy" id="160699"/>
    <lineage>
        <taxon>Bacteria</taxon>
        <taxon>Pseudomonadati</taxon>
        <taxon>Pseudomonadota</taxon>
        <taxon>Alphaproteobacteria</taxon>
        <taxon>Hyphomicrobiales</taxon>
        <taxon>Rhizobiaceae</taxon>
        <taxon>Rhizobium/Agrobacterium group</taxon>
        <taxon>Agrobacterium</taxon>
    </lineage>
</organism>
<dbReference type="SUPFAM" id="SSF53850">
    <property type="entry name" value="Periplasmic binding protein-like II"/>
    <property type="match status" value="1"/>
</dbReference>
<evidence type="ECO:0000313" key="4">
    <source>
        <dbReference type="EMBL" id="WHA44007.1"/>
    </source>
</evidence>
<keyword evidence="4" id="KW-0614">Plasmid</keyword>
<evidence type="ECO:0000256" key="1">
    <source>
        <dbReference type="ARBA" id="ARBA00022729"/>
    </source>
</evidence>
<dbReference type="RefSeq" id="WP_137395792.1">
    <property type="nucleotide sequence ID" value="NZ_CP124735.1"/>
</dbReference>
<feature type="chain" id="PRO_5042064264" evidence="3">
    <location>
        <begin position="26"/>
        <end position="365"/>
    </location>
</feature>
<evidence type="ECO:0000256" key="2">
    <source>
        <dbReference type="ARBA" id="ARBA00022764"/>
    </source>
</evidence>
<keyword evidence="2" id="KW-0574">Periplasm</keyword>
<dbReference type="AlphaFoldDB" id="A0AAF0KH30"/>
<name>A0AAF0KH30_9HYPH</name>
<dbReference type="Pfam" id="PF13416">
    <property type="entry name" value="SBP_bac_8"/>
    <property type="match status" value="1"/>
</dbReference>
<gene>
    <name evidence="4" type="ORF">CFBP5477_023085</name>
</gene>